<dbReference type="EMBL" id="LDAU01000091">
    <property type="protein sequence ID" value="KRX06885.1"/>
    <property type="molecule type" value="Genomic_DNA"/>
</dbReference>
<organism evidence="1 2">
    <name type="scientific">Pseudocohnilembus persalinus</name>
    <name type="common">Ciliate</name>
    <dbReference type="NCBI Taxonomy" id="266149"/>
    <lineage>
        <taxon>Eukaryota</taxon>
        <taxon>Sar</taxon>
        <taxon>Alveolata</taxon>
        <taxon>Ciliophora</taxon>
        <taxon>Intramacronucleata</taxon>
        <taxon>Oligohymenophorea</taxon>
        <taxon>Scuticociliatia</taxon>
        <taxon>Philasterida</taxon>
        <taxon>Pseudocohnilembidae</taxon>
        <taxon>Pseudocohnilembus</taxon>
    </lineage>
</organism>
<comment type="caution">
    <text evidence="1">The sequence shown here is derived from an EMBL/GenBank/DDBJ whole genome shotgun (WGS) entry which is preliminary data.</text>
</comment>
<dbReference type="Proteomes" id="UP000054937">
    <property type="component" value="Unassembled WGS sequence"/>
</dbReference>
<accession>A0A0V0QYC5</accession>
<gene>
    <name evidence="1" type="ORF">PPERSA_11530</name>
</gene>
<name>A0A0V0QYC5_PSEPJ</name>
<dbReference type="InParanoid" id="A0A0V0QYC5"/>
<sequence>MKSKGIRIQNQLQKISQKHIQQSGYLDGMTKKQVKNRQDYINFLRGKFQLKHKYQYIFPSISNYKPRFEKIELFGQSHPLIGSQNLLENSQFVLAVLEEYKPKSCILGGMNVQDLQEMNQQIQIYSQTPNFKEDYNDILAKKRMIQFFEEEINKNPLYFKIEDDKIFYRNDPVNKVCHMENYLSAANLYSLSPDRYLLFGKPSQHLLFEDIALRLDLQQLRDIFNHVISYVYQGIENGDVISGDFENYKMLAYIRKAAKKLYGNVLFEKQLLYQASLFKKSAKLFKTTGMVIDDEFLEESKKLIKENYLPDMDMIFRQYIKNEEVEKKMKNRYVERMKKANKLFRDDEDREKIKKILEEQNSVYDFKSKEKFYYDGIQRQNVEEIVEKYGINQSDQIDAVNAILRGDITENSLHIYYKLMLEANMELGGIIKFPKKFQRYLGYLTNIQKTEILKKFNEKVNKLEKYNKILITSKNEEEQVEQLKKSKEFKEILQDQIKLEEIIENKGQFSYQSEIQIQSEKEQQLKYLQKEAENGIKNEGQKKKKDNISFYRPDDIEDSNNMYFSLGQDKLPFEFENKSVEELLELGMEDVSGQDAQFDQFGRLQGESGMDEEEKAKIESMLQQIMKEEREKESDK</sequence>
<keyword evidence="2" id="KW-1185">Reference proteome</keyword>
<dbReference type="OMA" id="MMIMISK"/>
<proteinExistence type="predicted"/>
<dbReference type="AlphaFoldDB" id="A0A0V0QYC5"/>
<evidence type="ECO:0000313" key="2">
    <source>
        <dbReference type="Proteomes" id="UP000054937"/>
    </source>
</evidence>
<reference evidence="1 2" key="1">
    <citation type="journal article" date="2015" name="Sci. Rep.">
        <title>Genome of the facultative scuticociliatosis pathogen Pseudocohnilembus persalinus provides insight into its virulence through horizontal gene transfer.</title>
        <authorList>
            <person name="Xiong J."/>
            <person name="Wang G."/>
            <person name="Cheng J."/>
            <person name="Tian M."/>
            <person name="Pan X."/>
            <person name="Warren A."/>
            <person name="Jiang C."/>
            <person name="Yuan D."/>
            <person name="Miao W."/>
        </authorList>
    </citation>
    <scope>NUCLEOTIDE SEQUENCE [LARGE SCALE GENOMIC DNA]</scope>
    <source>
        <strain evidence="1">36N120E</strain>
    </source>
</reference>
<protein>
    <submittedName>
        <fullName evidence="1">Uncharacterized protein</fullName>
    </submittedName>
</protein>
<dbReference type="OrthoDB" id="10644854at2759"/>
<evidence type="ECO:0000313" key="1">
    <source>
        <dbReference type="EMBL" id="KRX06885.1"/>
    </source>
</evidence>